<reference evidence="7 8" key="1">
    <citation type="submission" date="2018-06" db="EMBL/GenBank/DDBJ databases">
        <authorList>
            <consortium name="Pathogen Informatics"/>
            <person name="Doyle S."/>
        </authorList>
    </citation>
    <scope>NUCLEOTIDE SEQUENCE [LARGE SCALE GENOMIC DNA]</scope>
    <source>
        <strain evidence="7 8">NCTC7911</strain>
    </source>
</reference>
<dbReference type="SUPFAM" id="SSF54427">
    <property type="entry name" value="NTF2-like"/>
    <property type="match status" value="1"/>
</dbReference>
<protein>
    <submittedName>
        <fullName evidence="7">Type IV secretion system protein virB8</fullName>
    </submittedName>
</protein>
<evidence type="ECO:0000259" key="6">
    <source>
        <dbReference type="Pfam" id="PF04335"/>
    </source>
</evidence>
<dbReference type="GO" id="GO:0030255">
    <property type="term" value="P:protein secretion by the type IV secretion system"/>
    <property type="evidence" value="ECO:0007669"/>
    <property type="project" value="InterPro"/>
</dbReference>
<evidence type="ECO:0000256" key="3">
    <source>
        <dbReference type="ARBA" id="ARBA00022989"/>
    </source>
</evidence>
<feature type="domain" description="Bacterial virulence protein VirB8" evidence="6">
    <location>
        <begin position="33"/>
        <end position="249"/>
    </location>
</feature>
<evidence type="ECO:0000256" key="1">
    <source>
        <dbReference type="ARBA" id="ARBA00004167"/>
    </source>
</evidence>
<dbReference type="InterPro" id="IPR032710">
    <property type="entry name" value="NTF2-like_dom_sf"/>
</dbReference>
<organism evidence="7 8">
    <name type="scientific">Moraxella lacunata</name>
    <dbReference type="NCBI Taxonomy" id="477"/>
    <lineage>
        <taxon>Bacteria</taxon>
        <taxon>Pseudomonadati</taxon>
        <taxon>Pseudomonadota</taxon>
        <taxon>Gammaproteobacteria</taxon>
        <taxon>Moraxellales</taxon>
        <taxon>Moraxellaceae</taxon>
        <taxon>Moraxella</taxon>
    </lineage>
</organism>
<feature type="transmembrane region" description="Helical" evidence="5">
    <location>
        <begin position="50"/>
        <end position="72"/>
    </location>
</feature>
<sequence length="253" mass="28744">MALFKKKDDSQPKKEKVKKVTPKQASFDFVKASREFERSRIGDIEASRTLAWRVAFGACLVALMCAAAVMMLTPFKEVRPYVIRVDNSTGQTDIVTMLENAKSDYGEEVAKYFSAMYVSLVEGYDWYTIQTQVNRAMLFSDGNMQQQITNKFARADAPHKLYKDQKRINIKINNVTFISKSNLVQVRFSKSLEPMNGGTYNARDDVMNPAPIITQHIATMGYEYVNVPSVDDVRLVNPLGFTVKTYRVDDISE</sequence>
<keyword evidence="3 5" id="KW-1133">Transmembrane helix</keyword>
<dbReference type="PIRSF" id="PIRSF003299">
    <property type="entry name" value="VirB8_PtlE"/>
    <property type="match status" value="1"/>
</dbReference>
<dbReference type="Pfam" id="PF04335">
    <property type="entry name" value="VirB8"/>
    <property type="match status" value="1"/>
</dbReference>
<evidence type="ECO:0000313" key="8">
    <source>
        <dbReference type="Proteomes" id="UP000254107"/>
    </source>
</evidence>
<keyword evidence="4 5" id="KW-0472">Membrane</keyword>
<keyword evidence="8" id="KW-1185">Reference proteome</keyword>
<evidence type="ECO:0000256" key="4">
    <source>
        <dbReference type="ARBA" id="ARBA00023136"/>
    </source>
</evidence>
<dbReference type="CDD" id="cd16424">
    <property type="entry name" value="VirB8"/>
    <property type="match status" value="1"/>
</dbReference>
<dbReference type="InterPro" id="IPR007430">
    <property type="entry name" value="VirB8"/>
</dbReference>
<name>A0A378UC18_MORLA</name>
<evidence type="ECO:0000256" key="2">
    <source>
        <dbReference type="ARBA" id="ARBA00022692"/>
    </source>
</evidence>
<comment type="subcellular location">
    <subcellularLocation>
        <location evidence="1">Membrane</location>
        <topology evidence="1">Single-pass membrane protein</topology>
    </subcellularLocation>
</comment>
<dbReference type="InterPro" id="IPR026264">
    <property type="entry name" value="VirB8/PtlE"/>
</dbReference>
<evidence type="ECO:0000256" key="5">
    <source>
        <dbReference type="SAM" id="Phobius"/>
    </source>
</evidence>
<dbReference type="Proteomes" id="UP000254107">
    <property type="component" value="Unassembled WGS sequence"/>
</dbReference>
<dbReference type="AlphaFoldDB" id="A0A378UC18"/>
<evidence type="ECO:0000313" key="7">
    <source>
        <dbReference type="EMBL" id="STZ74928.1"/>
    </source>
</evidence>
<gene>
    <name evidence="7" type="primary">virB8</name>
    <name evidence="7" type="ORF">NCTC7911_03109</name>
</gene>
<dbReference type="Gene3D" id="3.10.450.230">
    <property type="entry name" value="VirB8 protein"/>
    <property type="match status" value="1"/>
</dbReference>
<dbReference type="GeneID" id="302271564"/>
<dbReference type="EMBL" id="UGQC01000005">
    <property type="protein sequence ID" value="STZ74928.1"/>
    <property type="molecule type" value="Genomic_DNA"/>
</dbReference>
<accession>A0A378UC18</accession>
<keyword evidence="2 5" id="KW-0812">Transmembrane</keyword>
<dbReference type="RefSeq" id="WP_115248478.1">
    <property type="nucleotide sequence ID" value="NZ_UGQC01000005.1"/>
</dbReference>
<dbReference type="GO" id="GO:0016020">
    <property type="term" value="C:membrane"/>
    <property type="evidence" value="ECO:0007669"/>
    <property type="project" value="UniProtKB-SubCell"/>
</dbReference>
<proteinExistence type="predicted"/>